<sequence length="59" mass="6736">MRDPDTNKTKVVVRKKRRVVVPNAETPPVKTDDTKREPLKLKQGLNKPKTTLSAQVQKK</sequence>
<protein>
    <submittedName>
        <fullName evidence="2">Uncharacterized protein</fullName>
    </submittedName>
</protein>
<feature type="compositionally biased region" description="Polar residues" evidence="1">
    <location>
        <begin position="48"/>
        <end position="59"/>
    </location>
</feature>
<reference evidence="2 3" key="1">
    <citation type="submission" date="2020-07" db="EMBL/GenBank/DDBJ databases">
        <title>Endozoicomonas sp. nov., isolated from sediment.</title>
        <authorList>
            <person name="Gu T."/>
        </authorList>
    </citation>
    <scope>NUCLEOTIDE SEQUENCE [LARGE SCALE GENOMIC DNA]</scope>
    <source>
        <strain evidence="2 3">SM1973</strain>
    </source>
</reference>
<keyword evidence="3" id="KW-1185">Reference proteome</keyword>
<dbReference type="EMBL" id="JACCKB010000462">
    <property type="protein sequence ID" value="NYZ70384.1"/>
    <property type="molecule type" value="Genomic_DNA"/>
</dbReference>
<feature type="region of interest" description="Disordered" evidence="1">
    <location>
        <begin position="1"/>
        <end position="59"/>
    </location>
</feature>
<evidence type="ECO:0000313" key="3">
    <source>
        <dbReference type="Proteomes" id="UP000569732"/>
    </source>
</evidence>
<accession>A0A853IK43</accession>
<comment type="caution">
    <text evidence="2">The sequence shown here is derived from an EMBL/GenBank/DDBJ whole genome shotgun (WGS) entry which is preliminary data.</text>
</comment>
<name>A0A853IK43_9GAMM</name>
<gene>
    <name evidence="2" type="ORF">H0A36_30695</name>
</gene>
<proteinExistence type="predicted"/>
<feature type="compositionally biased region" description="Basic and acidic residues" evidence="1">
    <location>
        <begin position="30"/>
        <end position="40"/>
    </location>
</feature>
<dbReference type="AlphaFoldDB" id="A0A853IK43"/>
<evidence type="ECO:0000256" key="1">
    <source>
        <dbReference type="SAM" id="MobiDB-lite"/>
    </source>
</evidence>
<organism evidence="2 3">
    <name type="scientific">Spartinivicinus marinus</name>
    <dbReference type="NCBI Taxonomy" id="2994442"/>
    <lineage>
        <taxon>Bacteria</taxon>
        <taxon>Pseudomonadati</taxon>
        <taxon>Pseudomonadota</taxon>
        <taxon>Gammaproteobacteria</taxon>
        <taxon>Oceanospirillales</taxon>
        <taxon>Zooshikellaceae</taxon>
        <taxon>Spartinivicinus</taxon>
    </lineage>
</organism>
<feature type="non-terminal residue" evidence="2">
    <location>
        <position position="59"/>
    </location>
</feature>
<evidence type="ECO:0000313" key="2">
    <source>
        <dbReference type="EMBL" id="NYZ70384.1"/>
    </source>
</evidence>
<dbReference type="Proteomes" id="UP000569732">
    <property type="component" value="Unassembled WGS sequence"/>
</dbReference>